<evidence type="ECO:0000313" key="1">
    <source>
        <dbReference type="EMBL" id="VEH68886.1"/>
    </source>
</evidence>
<dbReference type="AlphaFoldDB" id="A0A3S4VH48"/>
<protein>
    <submittedName>
        <fullName evidence="1">Uncharacterized protein</fullName>
    </submittedName>
</protein>
<organism evidence="1 2">
    <name type="scientific">Arachnia propionica</name>
    <dbReference type="NCBI Taxonomy" id="1750"/>
    <lineage>
        <taxon>Bacteria</taxon>
        <taxon>Bacillati</taxon>
        <taxon>Actinomycetota</taxon>
        <taxon>Actinomycetes</taxon>
        <taxon>Propionibacteriales</taxon>
        <taxon>Propionibacteriaceae</taxon>
        <taxon>Arachnia</taxon>
    </lineage>
</organism>
<keyword evidence="2" id="KW-1185">Reference proteome</keyword>
<dbReference type="GeneID" id="64405652"/>
<dbReference type="Proteomes" id="UP000273044">
    <property type="component" value="Chromosome"/>
</dbReference>
<dbReference type="EMBL" id="LR134406">
    <property type="protein sequence ID" value="VEH68886.1"/>
    <property type="molecule type" value="Genomic_DNA"/>
</dbReference>
<evidence type="ECO:0000313" key="2">
    <source>
        <dbReference type="Proteomes" id="UP000273044"/>
    </source>
</evidence>
<gene>
    <name evidence="1" type="ORF">NCTC12967_00148</name>
</gene>
<dbReference type="RefSeq" id="WP_126409290.1">
    <property type="nucleotide sequence ID" value="NZ_CAUVFS010000017.1"/>
</dbReference>
<proteinExistence type="predicted"/>
<sequence length="130" mass="14615">MRAGAVGVVAVLVVWLWGQFAPDPAVLLDGETRTSSSGRYTSEFLAEEINGRRNVYPVIKNSAGEVLWSDDRRYLMSAHPVGVVWQKDADVLWLLSDDIGTSRVVEKDGEWVKEWDWDTLPPDIEKIEKG</sequence>
<reference evidence="1 2" key="1">
    <citation type="submission" date="2018-12" db="EMBL/GenBank/DDBJ databases">
        <authorList>
            <consortium name="Pathogen Informatics"/>
        </authorList>
    </citation>
    <scope>NUCLEOTIDE SEQUENCE [LARGE SCALE GENOMIC DNA]</scope>
    <source>
        <strain evidence="1 2">NCTC12967</strain>
    </source>
</reference>
<accession>A0A3S4VH48</accession>
<name>A0A3S4VH48_9ACTN</name>